<comment type="caution">
    <text evidence="1">The sequence shown here is derived from an EMBL/GenBank/DDBJ whole genome shotgun (WGS) entry which is preliminary data.</text>
</comment>
<reference evidence="1 2" key="1">
    <citation type="submission" date="2020-10" db="EMBL/GenBank/DDBJ databases">
        <authorList>
            <person name="Castelo-Branco R."/>
            <person name="Eusebio N."/>
            <person name="Adriana R."/>
            <person name="Vieira A."/>
            <person name="Brugerolle De Fraissinette N."/>
            <person name="Rezende De Castro R."/>
            <person name="Schneider M.P."/>
            <person name="Vasconcelos V."/>
            <person name="Leao P.N."/>
        </authorList>
    </citation>
    <scope>NUCLEOTIDE SEQUENCE [LARGE SCALE GENOMIC DNA]</scope>
    <source>
        <strain evidence="1 2">LEGE 06123</strain>
    </source>
</reference>
<evidence type="ECO:0000313" key="1">
    <source>
        <dbReference type="EMBL" id="MBE9193253.1"/>
    </source>
</evidence>
<dbReference type="EMBL" id="JADEWN010000084">
    <property type="protein sequence ID" value="MBE9193253.1"/>
    <property type="molecule type" value="Genomic_DNA"/>
</dbReference>
<proteinExistence type="predicted"/>
<keyword evidence="2" id="KW-1185">Reference proteome</keyword>
<organism evidence="1 2">
    <name type="scientific">Gloeocapsopsis crepidinum LEGE 06123</name>
    <dbReference type="NCBI Taxonomy" id="588587"/>
    <lineage>
        <taxon>Bacteria</taxon>
        <taxon>Bacillati</taxon>
        <taxon>Cyanobacteriota</taxon>
        <taxon>Cyanophyceae</taxon>
        <taxon>Oscillatoriophycideae</taxon>
        <taxon>Chroococcales</taxon>
        <taxon>Chroococcaceae</taxon>
        <taxon>Gloeocapsopsis</taxon>
    </lineage>
</organism>
<sequence>MAVEKKYQPYIMVLSDVYIGMLGIRQDQKNYFNIPDMTAAEKALMEYQGSRKAHKRNIFSNRLDSDTPTRVKTIERVAVIDKKRSKLFNSKGGKPIKIPTELISIPAQTSTAENPPERIGSIRFTTIRFPGAASNAEISRWLALKLKAHTPTYFITPSGVTFPVSSVGTATPTGPTTPA</sequence>
<evidence type="ECO:0000313" key="2">
    <source>
        <dbReference type="Proteomes" id="UP000651156"/>
    </source>
</evidence>
<dbReference type="Proteomes" id="UP000651156">
    <property type="component" value="Unassembled WGS sequence"/>
</dbReference>
<name>A0ABR9V177_9CHRO</name>
<gene>
    <name evidence="1" type="ORF">IQ230_23485</name>
</gene>
<dbReference type="RefSeq" id="WP_193934643.1">
    <property type="nucleotide sequence ID" value="NZ_CAWPMZ010000133.1"/>
</dbReference>
<protein>
    <submittedName>
        <fullName evidence="1">Uncharacterized protein</fullName>
    </submittedName>
</protein>
<accession>A0ABR9V177</accession>